<accession>A0A1I6FT03</accession>
<organism evidence="2 3">
    <name type="scientific">Litoreibacter janthinus</name>
    <dbReference type="NCBI Taxonomy" id="670154"/>
    <lineage>
        <taxon>Bacteria</taxon>
        <taxon>Pseudomonadati</taxon>
        <taxon>Pseudomonadota</taxon>
        <taxon>Alphaproteobacteria</taxon>
        <taxon>Rhodobacterales</taxon>
        <taxon>Roseobacteraceae</taxon>
        <taxon>Litoreibacter</taxon>
    </lineage>
</organism>
<gene>
    <name evidence="2" type="ORF">SAMN04488002_0254</name>
</gene>
<sequence>METHNIAIRQAGPDESDAVAAIARTSREHFLPYLPKLHSFEGDKKFYRNRVFPECEVWVATDNQKLVGFCAFKEGWVEHLYLLPTHVGKTLGETLLTKAKEHHTFLQLWVFQRNLRAIGFYERHGFRKVKETDGAANEEKLPDALLEWRGLP</sequence>
<keyword evidence="2" id="KW-0808">Transferase</keyword>
<dbReference type="Pfam" id="PF13508">
    <property type="entry name" value="Acetyltransf_7"/>
    <property type="match status" value="1"/>
</dbReference>
<feature type="domain" description="N-acetyltransferase" evidence="1">
    <location>
        <begin position="6"/>
        <end position="152"/>
    </location>
</feature>
<reference evidence="3" key="1">
    <citation type="submission" date="2016-10" db="EMBL/GenBank/DDBJ databases">
        <authorList>
            <person name="Varghese N."/>
            <person name="Submissions S."/>
        </authorList>
    </citation>
    <scope>NUCLEOTIDE SEQUENCE [LARGE SCALE GENOMIC DNA]</scope>
    <source>
        <strain evidence="3">DSM 26921</strain>
    </source>
</reference>
<dbReference type="Proteomes" id="UP000199658">
    <property type="component" value="Unassembled WGS sequence"/>
</dbReference>
<dbReference type="CDD" id="cd04301">
    <property type="entry name" value="NAT_SF"/>
    <property type="match status" value="1"/>
</dbReference>
<evidence type="ECO:0000313" key="2">
    <source>
        <dbReference type="EMBL" id="SFR33061.1"/>
    </source>
</evidence>
<dbReference type="STRING" id="670154.SAMN04488002_0254"/>
<dbReference type="AlphaFoldDB" id="A0A1I6FT03"/>
<evidence type="ECO:0000259" key="1">
    <source>
        <dbReference type="PROSITE" id="PS51186"/>
    </source>
</evidence>
<protein>
    <submittedName>
        <fullName evidence="2">L-amino acid N-acyltransferase YncA</fullName>
    </submittedName>
</protein>
<dbReference type="RefSeq" id="WP_090211458.1">
    <property type="nucleotide sequence ID" value="NZ_FOYO01000001.1"/>
</dbReference>
<dbReference type="PROSITE" id="PS51186">
    <property type="entry name" value="GNAT"/>
    <property type="match status" value="1"/>
</dbReference>
<dbReference type="InterPro" id="IPR016181">
    <property type="entry name" value="Acyl_CoA_acyltransferase"/>
</dbReference>
<dbReference type="OrthoDB" id="9797417at2"/>
<dbReference type="Gene3D" id="3.40.630.30">
    <property type="match status" value="1"/>
</dbReference>
<dbReference type="InterPro" id="IPR000182">
    <property type="entry name" value="GNAT_dom"/>
</dbReference>
<keyword evidence="2" id="KW-0012">Acyltransferase</keyword>
<dbReference type="EMBL" id="FOYO01000001">
    <property type="protein sequence ID" value="SFR33061.1"/>
    <property type="molecule type" value="Genomic_DNA"/>
</dbReference>
<evidence type="ECO:0000313" key="3">
    <source>
        <dbReference type="Proteomes" id="UP000199658"/>
    </source>
</evidence>
<keyword evidence="3" id="KW-1185">Reference proteome</keyword>
<name>A0A1I6FT03_9RHOB</name>
<dbReference type="GO" id="GO:0016747">
    <property type="term" value="F:acyltransferase activity, transferring groups other than amino-acyl groups"/>
    <property type="evidence" value="ECO:0007669"/>
    <property type="project" value="InterPro"/>
</dbReference>
<proteinExistence type="predicted"/>
<dbReference type="SUPFAM" id="SSF55729">
    <property type="entry name" value="Acyl-CoA N-acyltransferases (Nat)"/>
    <property type="match status" value="1"/>
</dbReference>